<name>A0A9N9AAP3_9GLOM</name>
<feature type="non-terminal residue" evidence="2">
    <location>
        <position position="87"/>
    </location>
</feature>
<keyword evidence="1" id="KW-1133">Transmembrane helix</keyword>
<dbReference type="EMBL" id="CAJVPS010001091">
    <property type="protein sequence ID" value="CAG8523905.1"/>
    <property type="molecule type" value="Genomic_DNA"/>
</dbReference>
<reference evidence="2" key="1">
    <citation type="submission" date="2021-06" db="EMBL/GenBank/DDBJ databases">
        <authorList>
            <person name="Kallberg Y."/>
            <person name="Tangrot J."/>
            <person name="Rosling A."/>
        </authorList>
    </citation>
    <scope>NUCLEOTIDE SEQUENCE</scope>
    <source>
        <strain evidence="2">FL130A</strain>
    </source>
</reference>
<keyword evidence="3" id="KW-1185">Reference proteome</keyword>
<comment type="caution">
    <text evidence="2">The sequence shown here is derived from an EMBL/GenBank/DDBJ whole genome shotgun (WGS) entry which is preliminary data.</text>
</comment>
<evidence type="ECO:0000313" key="2">
    <source>
        <dbReference type="EMBL" id="CAG8523905.1"/>
    </source>
</evidence>
<organism evidence="2 3">
    <name type="scientific">Ambispora leptoticha</name>
    <dbReference type="NCBI Taxonomy" id="144679"/>
    <lineage>
        <taxon>Eukaryota</taxon>
        <taxon>Fungi</taxon>
        <taxon>Fungi incertae sedis</taxon>
        <taxon>Mucoromycota</taxon>
        <taxon>Glomeromycotina</taxon>
        <taxon>Glomeromycetes</taxon>
        <taxon>Archaeosporales</taxon>
        <taxon>Ambisporaceae</taxon>
        <taxon>Ambispora</taxon>
    </lineage>
</organism>
<dbReference type="PROSITE" id="PS51257">
    <property type="entry name" value="PROKAR_LIPOPROTEIN"/>
    <property type="match status" value="1"/>
</dbReference>
<keyword evidence="1" id="KW-0812">Transmembrane</keyword>
<evidence type="ECO:0000313" key="3">
    <source>
        <dbReference type="Proteomes" id="UP000789508"/>
    </source>
</evidence>
<feature type="transmembrane region" description="Helical" evidence="1">
    <location>
        <begin position="6"/>
        <end position="26"/>
    </location>
</feature>
<keyword evidence="1" id="KW-0472">Membrane</keyword>
<proteinExistence type="predicted"/>
<dbReference type="Proteomes" id="UP000789508">
    <property type="component" value="Unassembled WGS sequence"/>
</dbReference>
<evidence type="ECO:0000256" key="1">
    <source>
        <dbReference type="SAM" id="Phobius"/>
    </source>
</evidence>
<protein>
    <submittedName>
        <fullName evidence="2">14324_t:CDS:1</fullName>
    </submittedName>
</protein>
<dbReference type="AlphaFoldDB" id="A0A9N9AAP3"/>
<sequence length="87" mass="10335">MRKVQTPGTIAAVWLSSCFYFYYILFRKKAIKEKRIHLVISTFEPLFNFTDIETLENLTIHRSVMKNQQQMVITTPPAEEEEEFCFP</sequence>
<dbReference type="OrthoDB" id="58529at2759"/>
<accession>A0A9N9AAP3</accession>
<gene>
    <name evidence="2" type="ORF">ALEPTO_LOCUS4610</name>
</gene>